<dbReference type="AlphaFoldDB" id="J9G1T0"/>
<reference evidence="1" key="1">
    <citation type="journal article" date="2012" name="PLoS ONE">
        <title>Gene sets for utilization of primary and secondary nutrition supplies in the distal gut of endangered iberian lynx.</title>
        <authorList>
            <person name="Alcaide M."/>
            <person name="Messina E."/>
            <person name="Richter M."/>
            <person name="Bargiela R."/>
            <person name="Peplies J."/>
            <person name="Huws S.A."/>
            <person name="Newbold C.J."/>
            <person name="Golyshin P.N."/>
            <person name="Simon M.A."/>
            <person name="Lopez G."/>
            <person name="Yakimov M.M."/>
            <person name="Ferrer M."/>
        </authorList>
    </citation>
    <scope>NUCLEOTIDE SEQUENCE</scope>
</reference>
<comment type="caution">
    <text evidence="1">The sequence shown here is derived from an EMBL/GenBank/DDBJ whole genome shotgun (WGS) entry which is preliminary data.</text>
</comment>
<protein>
    <submittedName>
        <fullName evidence="1">Uncharacterized protein</fullName>
    </submittedName>
</protein>
<sequence>MHLNNVHNSNRRQAIIIILFSWQRTDYRAISKGTRTDTPAFINSVTLGSTRF</sequence>
<dbReference type="EMBL" id="AMCI01003217">
    <property type="protein sequence ID" value="EJX00804.1"/>
    <property type="molecule type" value="Genomic_DNA"/>
</dbReference>
<accession>J9G1T0</accession>
<evidence type="ECO:0000313" key="1">
    <source>
        <dbReference type="EMBL" id="EJX00804.1"/>
    </source>
</evidence>
<gene>
    <name evidence="1" type="ORF">EVA_11090</name>
</gene>
<organism evidence="1">
    <name type="scientific">gut metagenome</name>
    <dbReference type="NCBI Taxonomy" id="749906"/>
    <lineage>
        <taxon>unclassified sequences</taxon>
        <taxon>metagenomes</taxon>
        <taxon>organismal metagenomes</taxon>
    </lineage>
</organism>
<name>J9G1T0_9ZZZZ</name>
<proteinExistence type="predicted"/>